<evidence type="ECO:0000256" key="11">
    <source>
        <dbReference type="ARBA" id="ARBA00022963"/>
    </source>
</evidence>
<comment type="catalytic activity">
    <reaction evidence="17">
        <text>propanoyl-CoA + hydrogencarbonate + ATP = (S)-methylmalonyl-CoA + ADP + phosphate + H(+)</text>
        <dbReference type="Rhea" id="RHEA:23720"/>
        <dbReference type="ChEBI" id="CHEBI:15378"/>
        <dbReference type="ChEBI" id="CHEBI:17544"/>
        <dbReference type="ChEBI" id="CHEBI:30616"/>
        <dbReference type="ChEBI" id="CHEBI:43474"/>
        <dbReference type="ChEBI" id="CHEBI:57327"/>
        <dbReference type="ChEBI" id="CHEBI:57392"/>
        <dbReference type="ChEBI" id="CHEBI:456216"/>
        <dbReference type="EC" id="6.4.1.3"/>
    </reaction>
    <physiologicalReaction direction="left-to-right" evidence="17">
        <dbReference type="Rhea" id="RHEA:23721"/>
    </physiologicalReaction>
</comment>
<evidence type="ECO:0000256" key="12">
    <source>
        <dbReference type="ARBA" id="ARBA00023098"/>
    </source>
</evidence>
<gene>
    <name evidence="22" type="ORF">pdam_00014296</name>
</gene>
<comment type="subcellular location">
    <subcellularLocation>
        <location evidence="1">Mitochondrion matrix</location>
    </subcellularLocation>
</comment>
<dbReference type="InterPro" id="IPR000089">
    <property type="entry name" value="Biotin_lipoyl"/>
</dbReference>
<evidence type="ECO:0000256" key="16">
    <source>
        <dbReference type="ARBA" id="ARBA00048208"/>
    </source>
</evidence>
<dbReference type="PANTHER" id="PTHR18866:SF33">
    <property type="entry name" value="METHYLCROTONOYL-COA CARBOXYLASE SUBUNIT ALPHA, MITOCHONDRIAL-RELATED"/>
    <property type="match status" value="1"/>
</dbReference>
<reference evidence="22 23" key="1">
    <citation type="journal article" date="2018" name="Sci. Rep.">
        <title>Comparative analysis of the Pocillopora damicornis genome highlights role of immune system in coral evolution.</title>
        <authorList>
            <person name="Cunning R."/>
            <person name="Bay R.A."/>
            <person name="Gillette P."/>
            <person name="Baker A.C."/>
            <person name="Traylor-Knowles N."/>
        </authorList>
    </citation>
    <scope>NUCLEOTIDE SEQUENCE [LARGE SCALE GENOMIC DNA]</scope>
    <source>
        <strain evidence="22">RSMAS</strain>
        <tissue evidence="22">Whole animal</tissue>
    </source>
</reference>
<dbReference type="InterPro" id="IPR011054">
    <property type="entry name" value="Rudment_hybrid_motif"/>
</dbReference>
<dbReference type="InterPro" id="IPR011761">
    <property type="entry name" value="ATP-grasp"/>
</dbReference>
<dbReference type="SMART" id="SM00878">
    <property type="entry name" value="Biotin_carb_C"/>
    <property type="match status" value="1"/>
</dbReference>
<evidence type="ECO:0000313" key="23">
    <source>
        <dbReference type="Proteomes" id="UP000275408"/>
    </source>
</evidence>
<dbReference type="Gene3D" id="3.30.1490.20">
    <property type="entry name" value="ATP-grasp fold, A domain"/>
    <property type="match status" value="1"/>
</dbReference>
<dbReference type="AlphaFoldDB" id="A0A3M6V4D5"/>
<dbReference type="SUPFAM" id="SSF51246">
    <property type="entry name" value="Rudiment single hybrid motif"/>
    <property type="match status" value="1"/>
</dbReference>
<comment type="pathway">
    <text evidence="2">Metabolic intermediate metabolism; propanoyl-CoA degradation; succinyl-CoA from propanoyl-CoA: step 1/3.</text>
</comment>
<accession>A0A3M6V4D5</accession>
<dbReference type="PROSITE" id="PS00867">
    <property type="entry name" value="CPSASE_2"/>
    <property type="match status" value="1"/>
</dbReference>
<dbReference type="Pfam" id="PF00364">
    <property type="entry name" value="Biotin_lipoyl"/>
    <property type="match status" value="1"/>
</dbReference>
<proteinExistence type="predicted"/>
<evidence type="ECO:0000259" key="21">
    <source>
        <dbReference type="PROSITE" id="PS50979"/>
    </source>
</evidence>
<dbReference type="PANTHER" id="PTHR18866">
    <property type="entry name" value="CARBOXYLASE:PYRUVATE/ACETYL-COA/PROPIONYL-COA CARBOXYLASE"/>
    <property type="match status" value="1"/>
</dbReference>
<comment type="caution">
    <text evidence="22">The sequence shown here is derived from an EMBL/GenBank/DDBJ whole genome shotgun (WGS) entry which is preliminary data.</text>
</comment>
<dbReference type="GO" id="GO:0004658">
    <property type="term" value="F:propionyl-CoA carboxylase activity"/>
    <property type="evidence" value="ECO:0007669"/>
    <property type="project" value="UniProtKB-EC"/>
</dbReference>
<evidence type="ECO:0000259" key="20">
    <source>
        <dbReference type="PROSITE" id="PS50975"/>
    </source>
</evidence>
<evidence type="ECO:0000256" key="4">
    <source>
        <dbReference type="ARBA" id="ARBA00018058"/>
    </source>
</evidence>
<dbReference type="Proteomes" id="UP000275408">
    <property type="component" value="Unassembled WGS sequence"/>
</dbReference>
<dbReference type="OrthoDB" id="5975217at2759"/>
<keyword evidence="9" id="KW-0460">Magnesium</keyword>
<dbReference type="GO" id="GO:0005759">
    <property type="term" value="C:mitochondrial matrix"/>
    <property type="evidence" value="ECO:0007669"/>
    <property type="project" value="UniProtKB-SubCell"/>
</dbReference>
<feature type="domain" description="Biotin carboxylation" evidence="21">
    <location>
        <begin position="1"/>
        <end position="293"/>
    </location>
</feature>
<keyword evidence="13" id="KW-0464">Manganese</keyword>
<dbReference type="CDD" id="cd06850">
    <property type="entry name" value="biotinyl_domain"/>
    <property type="match status" value="1"/>
</dbReference>
<dbReference type="InterPro" id="IPR001882">
    <property type="entry name" value="Biotin_BS"/>
</dbReference>
<dbReference type="SUPFAM" id="SSF56059">
    <property type="entry name" value="Glutathione synthetase ATP-binding domain-like"/>
    <property type="match status" value="1"/>
</dbReference>
<evidence type="ECO:0000256" key="18">
    <source>
        <dbReference type="PROSITE-ProRule" id="PRU00409"/>
    </source>
</evidence>
<evidence type="ECO:0000256" key="14">
    <source>
        <dbReference type="ARBA" id="ARBA00023267"/>
    </source>
</evidence>
<evidence type="ECO:0000313" key="22">
    <source>
        <dbReference type="EMBL" id="RMX60747.1"/>
    </source>
</evidence>
<dbReference type="PROSITE" id="PS50975">
    <property type="entry name" value="ATP_GRASP"/>
    <property type="match status" value="1"/>
</dbReference>
<evidence type="ECO:0000256" key="9">
    <source>
        <dbReference type="ARBA" id="ARBA00022842"/>
    </source>
</evidence>
<sequence>MIKASAGGGGKGMRIAWNDEETKEGFRLSSQEARSSFGDDRLLVEKFIDNPRHIEIQVLGDKYGNAVYVNERECSIQRRNQKVIEESPSPFVDPDMRKAMGEQAVALAKEVGYDSAGTVECLVDSQKNFYFLEMNTRLQVEHPITEMVAGIDLVEHMIRVAADHPLNITQADIPINGWAVECRVYAEDPYKNFGLPSIGRLYKYIEPTHLPNVRCDSGIIEGSEISIYYDSMISKLVTHSPTRNEALDLMNKALDSYVIRGVTYNVSLLRDVLNHPKFRLGTITTKFLPEEYPSGFKGHQLTEEERDELLATTAYFFVQRARKAMAFKNQSKLNAVSKKPSAWDLVITLQKADYPVVIQAKEDGNFEVSIDGKQVDFNTSSGLSDPVFGAKINGNDVLLQTLKKEGNLFAIQHYGTTYKLRVHTKDQYEYMKYMPEKQEEDMSPFLKSPMPGTVVSVAVNVGDTVHEGQELAVVEAMKMQNSLHAGLSGTIKKVNFKAGDKVGEGDIMVEIEHHPDH</sequence>
<keyword evidence="5" id="KW-0436">Ligase</keyword>
<dbReference type="Pfam" id="PF02786">
    <property type="entry name" value="CPSase_L_D2"/>
    <property type="match status" value="1"/>
</dbReference>
<evidence type="ECO:0000256" key="3">
    <source>
        <dbReference type="ARBA" id="ARBA00013050"/>
    </source>
</evidence>
<dbReference type="SUPFAM" id="SSF51230">
    <property type="entry name" value="Single hybrid motif"/>
    <property type="match status" value="1"/>
</dbReference>
<keyword evidence="12" id="KW-0443">Lipid metabolism</keyword>
<evidence type="ECO:0000256" key="10">
    <source>
        <dbReference type="ARBA" id="ARBA00022946"/>
    </source>
</evidence>
<evidence type="ECO:0000256" key="15">
    <source>
        <dbReference type="ARBA" id="ARBA00031557"/>
    </source>
</evidence>
<dbReference type="GO" id="GO:0016042">
    <property type="term" value="P:lipid catabolic process"/>
    <property type="evidence" value="ECO:0007669"/>
    <property type="project" value="UniProtKB-KW"/>
</dbReference>
<keyword evidence="23" id="KW-1185">Reference proteome</keyword>
<dbReference type="Gene3D" id="3.30.470.20">
    <property type="entry name" value="ATP-grasp fold, B domain"/>
    <property type="match status" value="1"/>
</dbReference>
<dbReference type="STRING" id="46731.A0A3M6V4D5"/>
<keyword evidence="8 18" id="KW-0067">ATP-binding</keyword>
<keyword evidence="7 18" id="KW-0547">Nucleotide-binding</keyword>
<evidence type="ECO:0000259" key="19">
    <source>
        <dbReference type="PROSITE" id="PS50968"/>
    </source>
</evidence>
<dbReference type="Pfam" id="PF02785">
    <property type="entry name" value="Biotin_carb_C"/>
    <property type="match status" value="1"/>
</dbReference>
<keyword evidence="14" id="KW-0092">Biotin</keyword>
<comment type="catalytic activity">
    <reaction evidence="16">
        <text>butanoyl-CoA + hydrogencarbonate + ATP = (2S)-ethylmalonyl-CoA + ADP + phosphate + H(+)</text>
        <dbReference type="Rhea" id="RHEA:59520"/>
        <dbReference type="ChEBI" id="CHEBI:15378"/>
        <dbReference type="ChEBI" id="CHEBI:17544"/>
        <dbReference type="ChEBI" id="CHEBI:30616"/>
        <dbReference type="ChEBI" id="CHEBI:43474"/>
        <dbReference type="ChEBI" id="CHEBI:57371"/>
        <dbReference type="ChEBI" id="CHEBI:60909"/>
        <dbReference type="ChEBI" id="CHEBI:456216"/>
    </reaction>
    <physiologicalReaction direction="left-to-right" evidence="16">
        <dbReference type="Rhea" id="RHEA:59521"/>
    </physiologicalReaction>
</comment>
<dbReference type="GO" id="GO:0005524">
    <property type="term" value="F:ATP binding"/>
    <property type="evidence" value="ECO:0007669"/>
    <property type="project" value="UniProtKB-UniRule"/>
</dbReference>
<evidence type="ECO:0000256" key="13">
    <source>
        <dbReference type="ARBA" id="ARBA00023211"/>
    </source>
</evidence>
<name>A0A3M6V4D5_POCDA</name>
<dbReference type="InterPro" id="IPR011764">
    <property type="entry name" value="Biotin_carboxylation_dom"/>
</dbReference>
<dbReference type="FunFam" id="2.40.50.100:FF:000003">
    <property type="entry name" value="Acetyl-CoA carboxylase biotin carboxyl carrier protein"/>
    <property type="match status" value="1"/>
</dbReference>
<keyword evidence="6" id="KW-0479">Metal-binding</keyword>
<dbReference type="PROSITE" id="PS00188">
    <property type="entry name" value="BIOTIN"/>
    <property type="match status" value="1"/>
</dbReference>
<dbReference type="PROSITE" id="PS50968">
    <property type="entry name" value="BIOTINYL_LIPOYL"/>
    <property type="match status" value="1"/>
</dbReference>
<dbReference type="Pfam" id="PF18140">
    <property type="entry name" value="PCC_BT"/>
    <property type="match status" value="1"/>
</dbReference>
<protein>
    <recommendedName>
        <fullName evidence="4">Propionyl-CoA carboxylase alpha chain, mitochondrial</fullName>
        <ecNumber evidence="3">6.4.1.3</ecNumber>
    </recommendedName>
    <alternativeName>
        <fullName evidence="15">Propanoyl-CoA:carbon dioxide ligase subunit alpha</fullName>
    </alternativeName>
</protein>
<dbReference type="UniPathway" id="UPA00945">
    <property type="reaction ID" value="UER00908"/>
</dbReference>
<evidence type="ECO:0000256" key="17">
    <source>
        <dbReference type="ARBA" id="ARBA00049495"/>
    </source>
</evidence>
<dbReference type="InterPro" id="IPR013815">
    <property type="entry name" value="ATP_grasp_subdomain_1"/>
</dbReference>
<evidence type="ECO:0000256" key="6">
    <source>
        <dbReference type="ARBA" id="ARBA00022723"/>
    </source>
</evidence>
<evidence type="ECO:0000256" key="7">
    <source>
        <dbReference type="ARBA" id="ARBA00022741"/>
    </source>
</evidence>
<evidence type="ECO:0000256" key="2">
    <source>
        <dbReference type="ARBA" id="ARBA00005060"/>
    </source>
</evidence>
<dbReference type="PROSITE" id="PS50979">
    <property type="entry name" value="BC"/>
    <property type="match status" value="1"/>
</dbReference>
<evidence type="ECO:0000256" key="5">
    <source>
        <dbReference type="ARBA" id="ARBA00022598"/>
    </source>
</evidence>
<dbReference type="Gene3D" id="2.40.50.100">
    <property type="match status" value="1"/>
</dbReference>
<keyword evidence="10" id="KW-0809">Transit peptide</keyword>
<dbReference type="InterPro" id="IPR005479">
    <property type="entry name" value="CPAse_ATP-bd"/>
</dbReference>
<dbReference type="GO" id="GO:0046872">
    <property type="term" value="F:metal ion binding"/>
    <property type="evidence" value="ECO:0007669"/>
    <property type="project" value="UniProtKB-KW"/>
</dbReference>
<feature type="domain" description="Lipoyl-binding" evidence="19">
    <location>
        <begin position="437"/>
        <end position="512"/>
    </location>
</feature>
<dbReference type="EMBL" id="RCHS01000120">
    <property type="protein sequence ID" value="RMX60747.1"/>
    <property type="molecule type" value="Genomic_DNA"/>
</dbReference>
<organism evidence="22 23">
    <name type="scientific">Pocillopora damicornis</name>
    <name type="common">Cauliflower coral</name>
    <name type="synonym">Millepora damicornis</name>
    <dbReference type="NCBI Taxonomy" id="46731"/>
    <lineage>
        <taxon>Eukaryota</taxon>
        <taxon>Metazoa</taxon>
        <taxon>Cnidaria</taxon>
        <taxon>Anthozoa</taxon>
        <taxon>Hexacorallia</taxon>
        <taxon>Scleractinia</taxon>
        <taxon>Astrocoeniina</taxon>
        <taxon>Pocilloporidae</taxon>
        <taxon>Pocillopora</taxon>
    </lineage>
</organism>
<dbReference type="InterPro" id="IPR011053">
    <property type="entry name" value="Single_hybrid_motif"/>
</dbReference>
<dbReference type="InterPro" id="IPR050856">
    <property type="entry name" value="Biotin_carboxylase_complex"/>
</dbReference>
<dbReference type="EC" id="6.4.1.3" evidence="3"/>
<feature type="domain" description="ATP-grasp" evidence="20">
    <location>
        <begin position="1"/>
        <end position="162"/>
    </location>
</feature>
<evidence type="ECO:0000256" key="1">
    <source>
        <dbReference type="ARBA" id="ARBA00004305"/>
    </source>
</evidence>
<dbReference type="InterPro" id="IPR005482">
    <property type="entry name" value="Biotin_COase_C"/>
</dbReference>
<dbReference type="InterPro" id="IPR041265">
    <property type="entry name" value="PCC_BT"/>
</dbReference>
<evidence type="ECO:0000256" key="8">
    <source>
        <dbReference type="ARBA" id="ARBA00022840"/>
    </source>
</evidence>
<dbReference type="Gene3D" id="3.30.700.30">
    <property type="match status" value="1"/>
</dbReference>
<keyword evidence="11" id="KW-0442">Lipid degradation</keyword>